<organism evidence="6 7">
    <name type="scientific">Algimonas porphyrae</name>
    <dbReference type="NCBI Taxonomy" id="1128113"/>
    <lineage>
        <taxon>Bacteria</taxon>
        <taxon>Pseudomonadati</taxon>
        <taxon>Pseudomonadota</taxon>
        <taxon>Alphaproteobacteria</taxon>
        <taxon>Maricaulales</taxon>
        <taxon>Robiginitomaculaceae</taxon>
        <taxon>Algimonas</taxon>
    </lineage>
</organism>
<dbReference type="InterPro" id="IPR028081">
    <property type="entry name" value="Leu-bd"/>
</dbReference>
<evidence type="ECO:0000259" key="5">
    <source>
        <dbReference type="Pfam" id="PF13458"/>
    </source>
</evidence>
<keyword evidence="7" id="KW-1185">Reference proteome</keyword>
<accession>A0ABQ5V0T5</accession>
<evidence type="ECO:0000313" key="6">
    <source>
        <dbReference type="EMBL" id="GLQ21061.1"/>
    </source>
</evidence>
<dbReference type="InterPro" id="IPR028082">
    <property type="entry name" value="Peripla_BP_I"/>
</dbReference>
<evidence type="ECO:0000256" key="4">
    <source>
        <dbReference type="SAM" id="MobiDB-lite"/>
    </source>
</evidence>
<dbReference type="Pfam" id="PF13458">
    <property type="entry name" value="Peripla_BP_6"/>
    <property type="match status" value="1"/>
</dbReference>
<reference evidence="6" key="2">
    <citation type="submission" date="2023-01" db="EMBL/GenBank/DDBJ databases">
        <title>Draft genome sequence of Algimonas porphyrae strain NBRC 108216.</title>
        <authorList>
            <person name="Sun Q."/>
            <person name="Mori K."/>
        </authorList>
    </citation>
    <scope>NUCLEOTIDE SEQUENCE</scope>
    <source>
        <strain evidence="6">NBRC 108216</strain>
    </source>
</reference>
<evidence type="ECO:0000256" key="3">
    <source>
        <dbReference type="ARBA" id="ARBA00022970"/>
    </source>
</evidence>
<evidence type="ECO:0000256" key="1">
    <source>
        <dbReference type="ARBA" id="ARBA00010062"/>
    </source>
</evidence>
<feature type="region of interest" description="Disordered" evidence="4">
    <location>
        <begin position="37"/>
        <end position="77"/>
    </location>
</feature>
<feature type="domain" description="Leucine-binding protein" evidence="5">
    <location>
        <begin position="131"/>
        <end position="442"/>
    </location>
</feature>
<sequence length="458" mass="49585">MRERAAKSNAKWRTLSQLRTATLLLGVITLAACTTVPYEPPQPQPQQPGPVTQGPDRPVDPRTPEPVEPVEPTVPEETVEIPIDVPDEAAPYFNNRDGLTLPHMAGRDTKRLALLLPFSAESSRLREEANAMFQAAELALFERPDPDVVLTVLDTKGTPEGARSAAQAAIQQGADVILGPIIAGNVVAASEVAGRTGTPLLAFSNDQSVAARGRYLLSFPPEAEVERIVQFAMSEGVTRFAYFGPDDPYGRRVRAAYEASVNRMGGQVTAAETYRGNDISVMQEPAQRLAEFHRQSRNQPFDAFEAILMPEAGTALRSLAPLMPFYGVDPDRVLFMGTSRWDDTSIAREPALDGGVFAASDKQARANFDASYERAYGNAPLSLTSLAYDAVLLGAVVADGDPRGRVERTESPLGFYGTDGYLRFGPDGRPERGLAVYQIRQGQFVVMDPAPRGPAPES</sequence>
<evidence type="ECO:0000313" key="7">
    <source>
        <dbReference type="Proteomes" id="UP001161390"/>
    </source>
</evidence>
<protein>
    <recommendedName>
        <fullName evidence="5">Leucine-binding protein domain-containing protein</fullName>
    </recommendedName>
</protein>
<keyword evidence="2" id="KW-0732">Signal</keyword>
<gene>
    <name evidence="6" type="ORF">GCM10007854_20160</name>
</gene>
<dbReference type="InterPro" id="IPR051010">
    <property type="entry name" value="BCAA_transport"/>
</dbReference>
<comment type="caution">
    <text evidence="6">The sequence shown here is derived from an EMBL/GenBank/DDBJ whole genome shotgun (WGS) entry which is preliminary data.</text>
</comment>
<comment type="similarity">
    <text evidence="1">Belongs to the leucine-binding protein family.</text>
</comment>
<reference evidence="6" key="1">
    <citation type="journal article" date="2014" name="Int. J. Syst. Evol. Microbiol.">
        <title>Complete genome of a new Firmicutes species belonging to the dominant human colonic microbiota ('Ruminococcus bicirculans') reveals two chromosomes and a selective capacity to utilize plant glucans.</title>
        <authorList>
            <consortium name="NISC Comparative Sequencing Program"/>
            <person name="Wegmann U."/>
            <person name="Louis P."/>
            <person name="Goesmann A."/>
            <person name="Henrissat B."/>
            <person name="Duncan S.H."/>
            <person name="Flint H.J."/>
        </authorList>
    </citation>
    <scope>NUCLEOTIDE SEQUENCE</scope>
    <source>
        <strain evidence="6">NBRC 108216</strain>
    </source>
</reference>
<name>A0ABQ5V0T5_9PROT</name>
<dbReference type="RefSeq" id="WP_284372226.1">
    <property type="nucleotide sequence ID" value="NZ_BSNJ01000004.1"/>
</dbReference>
<keyword evidence="3" id="KW-0813">Transport</keyword>
<dbReference type="Gene3D" id="3.40.50.2300">
    <property type="match status" value="2"/>
</dbReference>
<dbReference type="PANTHER" id="PTHR30483">
    <property type="entry name" value="LEUCINE-SPECIFIC-BINDING PROTEIN"/>
    <property type="match status" value="1"/>
</dbReference>
<keyword evidence="3" id="KW-0029">Amino-acid transport</keyword>
<evidence type="ECO:0000256" key="2">
    <source>
        <dbReference type="ARBA" id="ARBA00022729"/>
    </source>
</evidence>
<dbReference type="PANTHER" id="PTHR30483:SF6">
    <property type="entry name" value="PERIPLASMIC BINDING PROTEIN OF ABC TRANSPORTER FOR NATURAL AMINO ACIDS"/>
    <property type="match status" value="1"/>
</dbReference>
<proteinExistence type="inferred from homology"/>
<dbReference type="Proteomes" id="UP001161390">
    <property type="component" value="Unassembled WGS sequence"/>
</dbReference>
<dbReference type="EMBL" id="BSNJ01000004">
    <property type="protein sequence ID" value="GLQ21061.1"/>
    <property type="molecule type" value="Genomic_DNA"/>
</dbReference>
<feature type="compositionally biased region" description="Pro residues" evidence="4">
    <location>
        <begin position="38"/>
        <end position="48"/>
    </location>
</feature>
<dbReference type="SUPFAM" id="SSF53822">
    <property type="entry name" value="Periplasmic binding protein-like I"/>
    <property type="match status" value="1"/>
</dbReference>
<dbReference type="CDD" id="cd06339">
    <property type="entry name" value="PBP1_YraM_LppC_lipoprotein-like"/>
    <property type="match status" value="1"/>
</dbReference>
<dbReference type="PROSITE" id="PS51257">
    <property type="entry name" value="PROKAR_LIPOPROTEIN"/>
    <property type="match status" value="1"/>
</dbReference>